<feature type="domain" description="Glucosamine inositolphosphorylceramide transferase 1 N-terminal" evidence="3">
    <location>
        <begin position="40"/>
        <end position="262"/>
    </location>
</feature>
<keyword evidence="2" id="KW-0119">Carbohydrate metabolism</keyword>
<comment type="caution">
    <text evidence="4">The sequence shown here is derived from an EMBL/GenBank/DDBJ whole genome shotgun (WGS) entry which is preliminary data.</text>
</comment>
<dbReference type="GO" id="GO:0045493">
    <property type="term" value="P:xylan catabolic process"/>
    <property type="evidence" value="ECO:0007669"/>
    <property type="project" value="UniProtKB-KW"/>
</dbReference>
<dbReference type="PANTHER" id="PTHR43772:SF2">
    <property type="entry name" value="PUTATIVE (AFU_ORTHOLOGUE AFUA_2G04480)-RELATED"/>
    <property type="match status" value="1"/>
</dbReference>
<dbReference type="EMBL" id="RAZM01000018">
    <property type="protein sequence ID" value="RLT80486.1"/>
    <property type="molecule type" value="Genomic_DNA"/>
</dbReference>
<dbReference type="SUPFAM" id="SSF75005">
    <property type="entry name" value="Arabinanase/levansucrase/invertase"/>
    <property type="match status" value="1"/>
</dbReference>
<dbReference type="RefSeq" id="WP_121765820.1">
    <property type="nucleotide sequence ID" value="NZ_CAMRUR010000017.1"/>
</dbReference>
<accession>A0A3L8A8J3</accession>
<evidence type="ECO:0000256" key="1">
    <source>
        <dbReference type="ARBA" id="ARBA00022651"/>
    </source>
</evidence>
<organism evidence="4 5">
    <name type="scientific">Bacteroides acidifaciens</name>
    <dbReference type="NCBI Taxonomy" id="85831"/>
    <lineage>
        <taxon>Bacteria</taxon>
        <taxon>Pseudomonadati</taxon>
        <taxon>Bacteroidota</taxon>
        <taxon>Bacteroidia</taxon>
        <taxon>Bacteroidales</taxon>
        <taxon>Bacteroidaceae</taxon>
        <taxon>Bacteroides</taxon>
    </lineage>
</organism>
<dbReference type="InterPro" id="IPR023296">
    <property type="entry name" value="Glyco_hydro_beta-prop_sf"/>
</dbReference>
<evidence type="ECO:0000256" key="2">
    <source>
        <dbReference type="ARBA" id="ARBA00023277"/>
    </source>
</evidence>
<gene>
    <name evidence="4" type="ORF">D7Y07_07745</name>
</gene>
<reference evidence="4 5" key="1">
    <citation type="submission" date="2018-09" db="EMBL/GenBank/DDBJ databases">
        <title>Murine metabolic-syndrome-specific gut microbial biobank.</title>
        <authorList>
            <person name="Liu C."/>
        </authorList>
    </citation>
    <scope>NUCLEOTIDE SEQUENCE [LARGE SCALE GENOMIC DNA]</scope>
    <source>
        <strain evidence="4 5">0.1X-D8-26</strain>
    </source>
</reference>
<evidence type="ECO:0000313" key="5">
    <source>
        <dbReference type="Proteomes" id="UP000267159"/>
    </source>
</evidence>
<dbReference type="Pfam" id="PF24793">
    <property type="entry name" value="GINT1_N"/>
    <property type="match status" value="1"/>
</dbReference>
<dbReference type="InterPro" id="IPR056442">
    <property type="entry name" value="GINT1_N"/>
</dbReference>
<proteinExistence type="predicted"/>
<protein>
    <recommendedName>
        <fullName evidence="3">Glucosamine inositolphosphorylceramide transferase 1 N-terminal domain-containing protein</fullName>
    </recommendedName>
</protein>
<dbReference type="Gene3D" id="2.115.10.20">
    <property type="entry name" value="Glycosyl hydrolase domain, family 43"/>
    <property type="match status" value="1"/>
</dbReference>
<name>A0A3L8A8J3_9BACE</name>
<keyword evidence="1" id="KW-0624">Polysaccharide degradation</keyword>
<dbReference type="InterPro" id="IPR052176">
    <property type="entry name" value="Glycosyl_Hydrlase_43_Enz"/>
</dbReference>
<keyword evidence="1" id="KW-0858">Xylan degradation</keyword>
<dbReference type="Proteomes" id="UP000267159">
    <property type="component" value="Unassembled WGS sequence"/>
</dbReference>
<evidence type="ECO:0000313" key="4">
    <source>
        <dbReference type="EMBL" id="RLT80486.1"/>
    </source>
</evidence>
<sequence length="315" mass="36984">MTVCECFTIDISVQNSKPFVDANKKSVLQFPKRTAFSLFYPEIMQADPFLFVYNSRLFLFYEEMLLGRGLGFIKMVSTTDLKHWTKPVTITHDEKCHFSYPFVFEEGGDIYMMPETGCDHNIRLYKAVNDDLTRFELYKVILARDKEPENLYFDFADSSLYKKGNTYYLFTSYCDDKTYYLELYTSSRFDGDYKLHPESPICVSNKYGRCAGSLIEANGKLYRPTQDCEIVYGGQVHIMEIDELTLNTYKEHLVKENVIPQEQEYYKEGGHQVNFAEFKGQTVIATDVRFTTSFLLERIRLKIMKLLHLRKNNEY</sequence>
<dbReference type="AlphaFoldDB" id="A0A3L8A8J3"/>
<evidence type="ECO:0000259" key="3">
    <source>
        <dbReference type="Pfam" id="PF24793"/>
    </source>
</evidence>
<dbReference type="PANTHER" id="PTHR43772">
    <property type="entry name" value="ENDO-1,4-BETA-XYLANASE"/>
    <property type="match status" value="1"/>
</dbReference>